<name>A0ABS1EAQ6_9BURK</name>
<evidence type="ECO:0000313" key="2">
    <source>
        <dbReference type="Proteomes" id="UP000635316"/>
    </source>
</evidence>
<proteinExistence type="predicted"/>
<accession>A0ABS1EAQ6</accession>
<reference evidence="1 2" key="1">
    <citation type="submission" date="2020-12" db="EMBL/GenBank/DDBJ databases">
        <authorList>
            <person name="Lu T."/>
            <person name="Wang Q."/>
            <person name="Han X."/>
        </authorList>
    </citation>
    <scope>NUCLEOTIDE SEQUENCE [LARGE SCALE GENOMIC DNA]</scope>
    <source>
        <strain evidence="1 2">WQ 585</strain>
    </source>
</reference>
<dbReference type="Proteomes" id="UP000635316">
    <property type="component" value="Unassembled WGS sequence"/>
</dbReference>
<comment type="caution">
    <text evidence="1">The sequence shown here is derived from an EMBL/GenBank/DDBJ whole genome shotgun (WGS) entry which is preliminary data.</text>
</comment>
<keyword evidence="2" id="KW-1185">Reference proteome</keyword>
<organism evidence="1 2">
    <name type="scientific">Advenella mandrilli</name>
    <dbReference type="NCBI Taxonomy" id="2800330"/>
    <lineage>
        <taxon>Bacteria</taxon>
        <taxon>Pseudomonadati</taxon>
        <taxon>Pseudomonadota</taxon>
        <taxon>Betaproteobacteria</taxon>
        <taxon>Burkholderiales</taxon>
        <taxon>Alcaligenaceae</taxon>
    </lineage>
</organism>
<sequence>MKFEKERRAFEQWAIKDFMTRTLSRQNDGSYLSLTTDVAWNAWQARVNLCTEEQK</sequence>
<gene>
    <name evidence="1" type="ORF">JHL22_05190</name>
</gene>
<dbReference type="EMBL" id="JAENGP010000004">
    <property type="protein sequence ID" value="MBK1780606.1"/>
    <property type="molecule type" value="Genomic_DNA"/>
</dbReference>
<protein>
    <submittedName>
        <fullName evidence="1">Uncharacterized protein</fullName>
    </submittedName>
</protein>
<dbReference type="Pfam" id="PF26207">
    <property type="entry name" value="Phage_phiTE_015"/>
    <property type="match status" value="1"/>
</dbReference>
<dbReference type="InterPro" id="IPR058601">
    <property type="entry name" value="Phage_phiTE_015-like"/>
</dbReference>
<evidence type="ECO:0000313" key="1">
    <source>
        <dbReference type="EMBL" id="MBK1780606.1"/>
    </source>
</evidence>
<dbReference type="RefSeq" id="WP_200234650.1">
    <property type="nucleotide sequence ID" value="NZ_JAENGP010000004.1"/>
</dbReference>